<organism evidence="1 2">
    <name type="scientific">Gossypium trilobum</name>
    <dbReference type="NCBI Taxonomy" id="34281"/>
    <lineage>
        <taxon>Eukaryota</taxon>
        <taxon>Viridiplantae</taxon>
        <taxon>Streptophyta</taxon>
        <taxon>Embryophyta</taxon>
        <taxon>Tracheophyta</taxon>
        <taxon>Spermatophyta</taxon>
        <taxon>Magnoliopsida</taxon>
        <taxon>eudicotyledons</taxon>
        <taxon>Gunneridae</taxon>
        <taxon>Pentapetalae</taxon>
        <taxon>rosids</taxon>
        <taxon>malvids</taxon>
        <taxon>Malvales</taxon>
        <taxon>Malvaceae</taxon>
        <taxon>Malvoideae</taxon>
        <taxon>Gossypium</taxon>
    </lineage>
</organism>
<accession>A0A7J9DFC7</accession>
<keyword evidence="2" id="KW-1185">Reference proteome</keyword>
<protein>
    <submittedName>
        <fullName evidence="1">Uncharacterized protein</fullName>
    </submittedName>
</protein>
<sequence>MKYLLMGGAISSILVHGFSWLYGLSEGEVELQEKID</sequence>
<proteinExistence type="predicted"/>
<evidence type="ECO:0000313" key="1">
    <source>
        <dbReference type="EMBL" id="MBA0759470.1"/>
    </source>
</evidence>
<dbReference type="PANTHER" id="PTHR45564:SF11">
    <property type="entry name" value="NAD(P)H-QUINONE OXIDOREDUCTASE SUBUNIT 2 B, CHLOROPLASTIC"/>
    <property type="match status" value="1"/>
</dbReference>
<name>A0A7J9DFC7_9ROSI</name>
<comment type="caution">
    <text evidence="1">The sequence shown here is derived from an EMBL/GenBank/DDBJ whole genome shotgun (WGS) entry which is preliminary data.</text>
</comment>
<dbReference type="EMBL" id="JABEZW010000002">
    <property type="protein sequence ID" value="MBA0759470.1"/>
    <property type="molecule type" value="Genomic_DNA"/>
</dbReference>
<dbReference type="Proteomes" id="UP000593568">
    <property type="component" value="Unassembled WGS sequence"/>
</dbReference>
<feature type="non-terminal residue" evidence="1">
    <location>
        <position position="36"/>
    </location>
</feature>
<evidence type="ECO:0000313" key="2">
    <source>
        <dbReference type="Proteomes" id="UP000593568"/>
    </source>
</evidence>
<gene>
    <name evidence="1" type="ORF">Gotri_022356</name>
</gene>
<dbReference type="AlphaFoldDB" id="A0A7J9DFC7"/>
<reference evidence="1 2" key="1">
    <citation type="journal article" date="2019" name="Genome Biol. Evol.">
        <title>Insights into the evolution of the New World diploid cottons (Gossypium, subgenus Houzingenia) based on genome sequencing.</title>
        <authorList>
            <person name="Grover C.E."/>
            <person name="Arick M.A. 2nd"/>
            <person name="Thrash A."/>
            <person name="Conover J.L."/>
            <person name="Sanders W.S."/>
            <person name="Peterson D.G."/>
            <person name="Frelichowski J.E."/>
            <person name="Scheffler J.A."/>
            <person name="Scheffler B.E."/>
            <person name="Wendel J.F."/>
        </authorList>
    </citation>
    <scope>NUCLEOTIDE SEQUENCE [LARGE SCALE GENOMIC DNA]</scope>
    <source>
        <strain evidence="1">8</strain>
        <tissue evidence="1">Leaf</tissue>
    </source>
</reference>
<dbReference type="PANTHER" id="PTHR45564">
    <property type="entry name" value="NAD(P)H-QUINONE OXIDOREDUCTASE SUBUNIT 2 B, CHLOROPLASTIC"/>
    <property type="match status" value="1"/>
</dbReference>